<dbReference type="EMBL" id="QJJQ01000001">
    <property type="protein sequence ID" value="PXW90107.1"/>
    <property type="molecule type" value="Genomic_DNA"/>
</dbReference>
<dbReference type="RefSeq" id="WP_377724250.1">
    <property type="nucleotide sequence ID" value="NZ_JBHUHB010000001.1"/>
</dbReference>
<feature type="transmembrane region" description="Helical" evidence="1">
    <location>
        <begin position="127"/>
        <end position="150"/>
    </location>
</feature>
<evidence type="ECO:0000256" key="1">
    <source>
        <dbReference type="SAM" id="Phobius"/>
    </source>
</evidence>
<feature type="transmembrane region" description="Helical" evidence="1">
    <location>
        <begin position="102"/>
        <end position="121"/>
    </location>
</feature>
<keyword evidence="1" id="KW-0812">Transmembrane</keyword>
<keyword evidence="3" id="KW-1185">Reference proteome</keyword>
<reference evidence="2 3" key="1">
    <citation type="submission" date="2018-05" db="EMBL/GenBank/DDBJ databases">
        <title>Genomic Encyclopedia of Type Strains, Phase IV (KMG-IV): sequencing the most valuable type-strain genomes for metagenomic binning, comparative biology and taxonomic classification.</title>
        <authorList>
            <person name="Goeker M."/>
        </authorList>
    </citation>
    <scope>NUCLEOTIDE SEQUENCE [LARGE SCALE GENOMIC DNA]</scope>
    <source>
        <strain evidence="2 3">DSM 28556</strain>
    </source>
</reference>
<keyword evidence="1" id="KW-1133">Transmembrane helix</keyword>
<dbReference type="Pfam" id="PF04854">
    <property type="entry name" value="DUF624"/>
    <property type="match status" value="1"/>
</dbReference>
<feature type="transmembrane region" description="Helical" evidence="1">
    <location>
        <begin position="50"/>
        <end position="74"/>
    </location>
</feature>
<keyword evidence="1" id="KW-0472">Membrane</keyword>
<evidence type="ECO:0000313" key="3">
    <source>
        <dbReference type="Proteomes" id="UP000247978"/>
    </source>
</evidence>
<sequence length="233" mass="27414">MQGTQKYARFIYSILEWILNLSIINLMWLLMNIPLIYFIVYTLYMSTNPFVVVMPALLTVLFFFPATTALYSSIRECLIHKESRASMKGYLRFYIKGYKRSLLIGLIVVPFWVAFLFNMYLSFTYHYVVIGICIFFISLLFFVYTNNLFIVESHYVYRLKELFIHTLLITFGNVKLFISIILSAIFVVSVSALMSKTIFTLFFVFFSTSLFALFSFSLFYSTYTKIVPTKKEE</sequence>
<dbReference type="InterPro" id="IPR006938">
    <property type="entry name" value="DUF624"/>
</dbReference>
<evidence type="ECO:0000313" key="2">
    <source>
        <dbReference type="EMBL" id="PXW90107.1"/>
    </source>
</evidence>
<organism evidence="2 3">
    <name type="scientific">Pseudogracilibacillus auburnensis</name>
    <dbReference type="NCBI Taxonomy" id="1494959"/>
    <lineage>
        <taxon>Bacteria</taxon>
        <taxon>Bacillati</taxon>
        <taxon>Bacillota</taxon>
        <taxon>Bacilli</taxon>
        <taxon>Bacillales</taxon>
        <taxon>Bacillaceae</taxon>
        <taxon>Pseudogracilibacillus</taxon>
    </lineage>
</organism>
<dbReference type="Proteomes" id="UP000247978">
    <property type="component" value="Unassembled WGS sequence"/>
</dbReference>
<feature type="transmembrane region" description="Helical" evidence="1">
    <location>
        <begin position="21"/>
        <end position="44"/>
    </location>
</feature>
<comment type="caution">
    <text evidence="2">The sequence shown here is derived from an EMBL/GenBank/DDBJ whole genome shotgun (WGS) entry which is preliminary data.</text>
</comment>
<proteinExistence type="predicted"/>
<feature type="transmembrane region" description="Helical" evidence="1">
    <location>
        <begin position="198"/>
        <end position="221"/>
    </location>
</feature>
<feature type="transmembrane region" description="Helical" evidence="1">
    <location>
        <begin position="162"/>
        <end position="186"/>
    </location>
</feature>
<name>A0A2V3W719_9BACI</name>
<gene>
    <name evidence="2" type="ORF">DFR56_10115</name>
</gene>
<dbReference type="AlphaFoldDB" id="A0A2V3W719"/>
<protein>
    <submittedName>
        <fullName evidence="2">Putative membrane protein YesL</fullName>
    </submittedName>
</protein>
<accession>A0A2V3W719</accession>